<dbReference type="SUPFAM" id="SSF50729">
    <property type="entry name" value="PH domain-like"/>
    <property type="match status" value="1"/>
</dbReference>
<dbReference type="OrthoDB" id="440673at2759"/>
<dbReference type="Proteomes" id="UP000194127">
    <property type="component" value="Unassembled WGS sequence"/>
</dbReference>
<accession>A0A1X6N448</accession>
<gene>
    <name evidence="6" type="ORF">POSPLADRAFT_1045636</name>
</gene>
<keyword evidence="7" id="KW-1185">Reference proteome</keyword>
<feature type="compositionally biased region" description="Polar residues" evidence="5">
    <location>
        <begin position="8"/>
        <end position="25"/>
    </location>
</feature>
<feature type="region of interest" description="Disordered" evidence="5">
    <location>
        <begin position="504"/>
        <end position="566"/>
    </location>
</feature>
<name>A0A1X6N448_9APHY</name>
<feature type="region of interest" description="Disordered" evidence="5">
    <location>
        <begin position="412"/>
        <end position="447"/>
    </location>
</feature>
<sequence>MSPRRNRSTSNRLHSPVVTLQQPARPTSGMMSDATYANNMKVLRRRDPSIVKIADAFSHVCVYHHNGSKWEKQGFEGIRAGVWSLNEHRQSYPPYGIYIMNRMGTDDYVRQIHPEDDMDVMGEYLMWRFYPKWTQMRIAMGLPYPVPPEQRAILDAAVLRQMTPEEVAMSQQAQRKEWRGPSTTIGLWMFQTDAREPLKYVMMRLFSYIKNGKPYPEEFHYGPGRLPPPNPHLRTASRASVTHNAAEAASRPSSVSQQPTSRSASRAQQHNITNSGMAPNATVSEVDKLFAKLLPSVPSTPVAAEVQSKPNGSTSSISVHDLFASMTGPQPVQQLQPPPAPPASRGLALLDSIFASASGSGSTFNASLMAPSTLLSSNPEDIEIVSPKPKSSALPHILSQDVISTLLGLGSDSRASSAAPSSVGSRRSGQRRYEGDNEFSEGEFASASESEYSASSTVLDADLDPAVLAAGSSSGLPLLAVQHSASMSGSSSRTVEGDVTPRAVARGIGPFSPPLQPHGSTPRAGGQQYLTPTSSTAHVTPIPESQTPNGSGTQPSATNADGTSSAIRPRTLVPFEADSDLWPYPRAPLDDRALEQGDADVVELDFTDTRALSDPALFSSRLKEKQSRVGGKKKTRKERAADREKERREIEDSWDDPVRGQMQTMSALQQPVASASAPTVNGTGKGKQAASKATNGDGSHGVNGLHAHAARDAIVSSMSSQLNQPLTDMPRNDFVRELLTLIHLWHDYLSRVG</sequence>
<dbReference type="EMBL" id="KZ110595">
    <property type="protein sequence ID" value="OSX63256.1"/>
    <property type="molecule type" value="Genomic_DNA"/>
</dbReference>
<dbReference type="Gene3D" id="2.30.29.30">
    <property type="entry name" value="Pleckstrin-homology domain (PH domain)/Phosphotyrosine-binding domain (PTB)"/>
    <property type="match status" value="1"/>
</dbReference>
<dbReference type="GO" id="GO:0003729">
    <property type="term" value="F:mRNA binding"/>
    <property type="evidence" value="ECO:0007669"/>
    <property type="project" value="TreeGrafter"/>
</dbReference>
<dbReference type="AlphaFoldDB" id="A0A1X6N448"/>
<evidence type="ECO:0000313" key="6">
    <source>
        <dbReference type="EMBL" id="OSX63256.1"/>
    </source>
</evidence>
<feature type="compositionally biased region" description="Polar residues" evidence="5">
    <location>
        <begin position="528"/>
        <end position="566"/>
    </location>
</feature>
<dbReference type="InterPro" id="IPR011993">
    <property type="entry name" value="PH-like_dom_sf"/>
</dbReference>
<dbReference type="GO" id="GO:0000290">
    <property type="term" value="P:deadenylation-dependent decapping of nuclear-transcribed mRNA"/>
    <property type="evidence" value="ECO:0007669"/>
    <property type="project" value="InterPro"/>
</dbReference>
<feature type="region of interest" description="Disordered" evidence="5">
    <location>
        <begin position="220"/>
        <end position="280"/>
    </location>
</feature>
<dbReference type="InterPro" id="IPR010334">
    <property type="entry name" value="Dcp1"/>
</dbReference>
<dbReference type="RefSeq" id="XP_024340050.1">
    <property type="nucleotide sequence ID" value="XM_024478814.1"/>
</dbReference>
<dbReference type="CDD" id="cd09804">
    <property type="entry name" value="Dcp1"/>
    <property type="match status" value="1"/>
</dbReference>
<keyword evidence="3" id="KW-0963">Cytoplasm</keyword>
<dbReference type="Pfam" id="PF06058">
    <property type="entry name" value="DCP1"/>
    <property type="match status" value="1"/>
</dbReference>
<dbReference type="PANTHER" id="PTHR16290">
    <property type="entry name" value="TRANSCRIPTION FACTOR SMIF DECAPPING ENZYME DCP1"/>
    <property type="match status" value="1"/>
</dbReference>
<feature type="region of interest" description="Disordered" evidence="5">
    <location>
        <begin position="1"/>
        <end position="30"/>
    </location>
</feature>
<organism evidence="6 7">
    <name type="scientific">Postia placenta MAD-698-R-SB12</name>
    <dbReference type="NCBI Taxonomy" id="670580"/>
    <lineage>
        <taxon>Eukaryota</taxon>
        <taxon>Fungi</taxon>
        <taxon>Dikarya</taxon>
        <taxon>Basidiomycota</taxon>
        <taxon>Agaricomycotina</taxon>
        <taxon>Agaricomycetes</taxon>
        <taxon>Polyporales</taxon>
        <taxon>Adustoporiaceae</taxon>
        <taxon>Rhodonia</taxon>
    </lineage>
</organism>
<reference evidence="6 7" key="1">
    <citation type="submission" date="2017-04" db="EMBL/GenBank/DDBJ databases">
        <title>Genome Sequence of the Model Brown-Rot Fungus Postia placenta SB12.</title>
        <authorList>
            <consortium name="DOE Joint Genome Institute"/>
            <person name="Gaskell J."/>
            <person name="Kersten P."/>
            <person name="Larrondo L.F."/>
            <person name="Canessa P."/>
            <person name="Martinez D."/>
            <person name="Hibbett D."/>
            <person name="Schmoll M."/>
            <person name="Kubicek C.P."/>
            <person name="Martinez A.T."/>
            <person name="Yadav J."/>
            <person name="Master E."/>
            <person name="Magnuson J.K."/>
            <person name="James T."/>
            <person name="Yaver D."/>
            <person name="Berka R."/>
            <person name="Labutti K."/>
            <person name="Lipzen A."/>
            <person name="Aerts A."/>
            <person name="Barry K."/>
            <person name="Henrissat B."/>
            <person name="Blanchette R."/>
            <person name="Grigoriev I."/>
            <person name="Cullen D."/>
        </authorList>
    </citation>
    <scope>NUCLEOTIDE SEQUENCE [LARGE SCALE GENOMIC DNA]</scope>
    <source>
        <strain evidence="6 7">MAD-698-R-SB12</strain>
    </source>
</reference>
<evidence type="ECO:0000256" key="4">
    <source>
        <dbReference type="ARBA" id="ARBA00022664"/>
    </source>
</evidence>
<dbReference type="GO" id="GO:0006397">
    <property type="term" value="P:mRNA processing"/>
    <property type="evidence" value="ECO:0007669"/>
    <property type="project" value="UniProtKB-KW"/>
</dbReference>
<comment type="similarity">
    <text evidence="2">Belongs to the DCP1 family.</text>
</comment>
<feature type="region of interest" description="Disordered" evidence="5">
    <location>
        <begin position="617"/>
        <end position="704"/>
    </location>
</feature>
<evidence type="ECO:0000256" key="1">
    <source>
        <dbReference type="ARBA" id="ARBA00004496"/>
    </source>
</evidence>
<feature type="compositionally biased region" description="Polar residues" evidence="5">
    <location>
        <begin position="661"/>
        <end position="682"/>
    </location>
</feature>
<dbReference type="PANTHER" id="PTHR16290:SF0">
    <property type="entry name" value="DECAPPING PROTEIN 1, ISOFORM A"/>
    <property type="match status" value="1"/>
</dbReference>
<evidence type="ECO:0000256" key="3">
    <source>
        <dbReference type="ARBA" id="ARBA00022490"/>
    </source>
</evidence>
<dbReference type="GO" id="GO:0008047">
    <property type="term" value="F:enzyme activator activity"/>
    <property type="evidence" value="ECO:0007669"/>
    <property type="project" value="InterPro"/>
</dbReference>
<evidence type="ECO:0000256" key="5">
    <source>
        <dbReference type="SAM" id="MobiDB-lite"/>
    </source>
</evidence>
<comment type="subcellular location">
    <subcellularLocation>
        <location evidence="1">Cytoplasm</location>
    </subcellularLocation>
</comment>
<evidence type="ECO:0000313" key="7">
    <source>
        <dbReference type="Proteomes" id="UP000194127"/>
    </source>
</evidence>
<dbReference type="GeneID" id="36323764"/>
<feature type="compositionally biased region" description="Basic and acidic residues" evidence="5">
    <location>
        <begin position="638"/>
        <end position="651"/>
    </location>
</feature>
<evidence type="ECO:0000256" key="2">
    <source>
        <dbReference type="ARBA" id="ARBA00008778"/>
    </source>
</evidence>
<proteinExistence type="inferred from homology"/>
<dbReference type="STRING" id="670580.A0A1X6N448"/>
<feature type="compositionally biased region" description="Low complexity" evidence="5">
    <location>
        <begin position="412"/>
        <end position="427"/>
    </location>
</feature>
<protein>
    <submittedName>
        <fullName evidence="6">Uncharacterized protein</fullName>
    </submittedName>
</protein>
<keyword evidence="4" id="KW-0507">mRNA processing</keyword>
<feature type="compositionally biased region" description="Polar residues" evidence="5">
    <location>
        <begin position="251"/>
        <end position="280"/>
    </location>
</feature>
<dbReference type="GO" id="GO:0000932">
    <property type="term" value="C:P-body"/>
    <property type="evidence" value="ECO:0007669"/>
    <property type="project" value="TreeGrafter"/>
</dbReference>
<dbReference type="GO" id="GO:0031087">
    <property type="term" value="P:deadenylation-independent decapping of nuclear-transcribed mRNA"/>
    <property type="evidence" value="ECO:0007669"/>
    <property type="project" value="TreeGrafter"/>
</dbReference>